<organism evidence="3">
    <name type="scientific">viral metagenome</name>
    <dbReference type="NCBI Taxonomy" id="1070528"/>
    <lineage>
        <taxon>unclassified sequences</taxon>
        <taxon>metagenomes</taxon>
        <taxon>organismal metagenomes</taxon>
    </lineage>
</organism>
<evidence type="ECO:0000256" key="1">
    <source>
        <dbReference type="SAM" id="Coils"/>
    </source>
</evidence>
<dbReference type="InterPro" id="IPR018306">
    <property type="entry name" value="Phage_T5_Orf172_DNA-bd"/>
</dbReference>
<protein>
    <recommendedName>
        <fullName evidence="2">Bacteriophage T5 Orf172 DNA-binding domain-containing protein</fullName>
    </recommendedName>
</protein>
<reference evidence="3" key="1">
    <citation type="journal article" date="2020" name="Nature">
        <title>Giant virus diversity and host interactions through global metagenomics.</title>
        <authorList>
            <person name="Schulz F."/>
            <person name="Roux S."/>
            <person name="Paez-Espino D."/>
            <person name="Jungbluth S."/>
            <person name="Walsh D.A."/>
            <person name="Denef V.J."/>
            <person name="McMahon K.D."/>
            <person name="Konstantinidis K.T."/>
            <person name="Eloe-Fadrosh E.A."/>
            <person name="Kyrpides N.C."/>
            <person name="Woyke T."/>
        </authorList>
    </citation>
    <scope>NUCLEOTIDE SEQUENCE</scope>
    <source>
        <strain evidence="3">GVMAG-S-1091796-13</strain>
    </source>
</reference>
<proteinExistence type="predicted"/>
<dbReference type="EMBL" id="MN740716">
    <property type="protein sequence ID" value="QHS80678.1"/>
    <property type="molecule type" value="Genomic_DNA"/>
</dbReference>
<feature type="coiled-coil region" evidence="1">
    <location>
        <begin position="150"/>
        <end position="188"/>
    </location>
</feature>
<dbReference type="InterPro" id="IPR003647">
    <property type="entry name" value="Intron_nuc_1_rpt"/>
</dbReference>
<name>A0A6C0ALL0_9ZZZZ</name>
<sequence length="724" mass="86225">MSQMIHPKSINFTELVKNSNTTLSLGLQTKIVDKLNKTFTEQEQHWYVANLYMYMNYHPTEDYPINLEDVFKMIGFANKGNAKRTLENNFTKDEDYKSSFLPTEKREIGGSLNEQIMLNIDTFKNLCMIAKTELGKEIRRYYVKLENIYNEIIKEEIEEQKILLENKNKELEKTKKQLETKTKLAVKKWYDQEPGHTIYGYKNKNENNYNYELISIGKSKNIKNREIGYMTHNPNGEMFYIRRCYNCDLAEKVLHHIFDKYREESNKEWFTLSEDLTIYAIDTVCDFLDSFIICSERLPEFKIKEFINKLPINKFDHTIKLEKEIPFSQRTDLNIVYNPNIKDYKKFIRDICIVDTIDNDKSNFTLTFDLRSAYRLWCKKSLTTDNNNDFTSYINSNFTVKEKYFENDGMRHKIVTNLKLKPLELIVNDKYNVKTYEKFCIDYCIVDYSFNLKFNDFIINYTKWMQEKYPEYDISSKEITEIKDYFNVKLMFDNGTIYGIQFKSDELPKYTLRNHNKIYMLNENRDVIETFNGLSEASNKLKLEIKAVSDIIRYSKVINTDNQKVMLIYDKDNNLIKTRNVEKKIIYKFNFDTKQLLQKFNSTVEAAHHFDISNHTILRYISIQKVFSCKNETNILLSYLDNIDNLIIQEPTKVIKSRPCKKLFTYYNNTNELFTEYNGPFDAAGKLKIGQCTVHRHIKNKKPLNIIHNNNKIQIIFTYSKNEI</sequence>
<keyword evidence="1" id="KW-0175">Coiled coil</keyword>
<evidence type="ECO:0000313" key="3">
    <source>
        <dbReference type="EMBL" id="QHS80678.1"/>
    </source>
</evidence>
<dbReference type="Pfam" id="PF10544">
    <property type="entry name" value="T5orf172"/>
    <property type="match status" value="1"/>
</dbReference>
<evidence type="ECO:0000259" key="2">
    <source>
        <dbReference type="Pfam" id="PF10544"/>
    </source>
</evidence>
<accession>A0A6C0ALL0</accession>
<feature type="domain" description="Bacteriophage T5 Orf172 DNA-binding" evidence="2">
    <location>
        <begin position="198"/>
        <end position="278"/>
    </location>
</feature>
<dbReference type="SMART" id="SM00497">
    <property type="entry name" value="IENR1"/>
    <property type="match status" value="2"/>
</dbReference>
<dbReference type="AlphaFoldDB" id="A0A6C0ALL0"/>